<dbReference type="Proteomes" id="UP001344906">
    <property type="component" value="Unassembled WGS sequence"/>
</dbReference>
<reference evidence="1 2" key="1">
    <citation type="submission" date="2023-02" db="EMBL/GenBank/DDBJ databases">
        <title>Dictyobacter halimunensis sp. nov., a new member of the class Ktedonobacteria from forest soil in a geothermal area.</title>
        <authorList>
            <person name="Rachmania M.K."/>
            <person name="Ningsih F."/>
            <person name="Sakai Y."/>
            <person name="Yabe S."/>
            <person name="Yokota A."/>
            <person name="Sjamsuridzal W."/>
        </authorList>
    </citation>
    <scope>NUCLEOTIDE SEQUENCE [LARGE SCALE GENOMIC DNA]</scope>
    <source>
        <strain evidence="1 2">S3.2.2.5</strain>
    </source>
</reference>
<sequence length="81" mass="9162">MFFLSISCENVFSIRMAISWKIMDSQPTAATQEIDRKNTAVHAIVVANDREEHVLMRIKILTRKLFSVQLIGIVDVSVALT</sequence>
<organism evidence="1 2">
    <name type="scientific">Dictyobacter halimunensis</name>
    <dbReference type="NCBI Taxonomy" id="3026934"/>
    <lineage>
        <taxon>Bacteria</taxon>
        <taxon>Bacillati</taxon>
        <taxon>Chloroflexota</taxon>
        <taxon>Ktedonobacteria</taxon>
        <taxon>Ktedonobacterales</taxon>
        <taxon>Dictyobacteraceae</taxon>
        <taxon>Dictyobacter</taxon>
    </lineage>
</organism>
<evidence type="ECO:0000313" key="2">
    <source>
        <dbReference type="Proteomes" id="UP001344906"/>
    </source>
</evidence>
<protein>
    <submittedName>
        <fullName evidence="1">Uncharacterized protein</fullName>
    </submittedName>
</protein>
<proteinExistence type="predicted"/>
<keyword evidence="2" id="KW-1185">Reference proteome</keyword>
<comment type="caution">
    <text evidence="1">The sequence shown here is derived from an EMBL/GenBank/DDBJ whole genome shotgun (WGS) entry which is preliminary data.</text>
</comment>
<gene>
    <name evidence="1" type="ORF">KDH_07640</name>
</gene>
<name>A0ABQ6FL39_9CHLR</name>
<dbReference type="EMBL" id="BSRI01000001">
    <property type="protein sequence ID" value="GLV53913.1"/>
    <property type="molecule type" value="Genomic_DNA"/>
</dbReference>
<accession>A0ABQ6FL39</accession>
<evidence type="ECO:0000313" key="1">
    <source>
        <dbReference type="EMBL" id="GLV53913.1"/>
    </source>
</evidence>